<proteinExistence type="predicted"/>
<dbReference type="Pfam" id="PF01266">
    <property type="entry name" value="DAO"/>
    <property type="match status" value="1"/>
</dbReference>
<comment type="caution">
    <text evidence="8">The sequence shown here is derived from an EMBL/GenBank/DDBJ whole genome shotgun (WGS) entry which is preliminary data.</text>
</comment>
<sequence>MQRVTVIGAGIVGLLTAFELRRRGHRVRLLSEGIAEGASFAAAGMLAPAAEIQYGQGPLWDIMREAGDLHRDLARRLPDAGYRDDSTLVVGRDAADLAALRDLAAVQRSTGAEVRELTGAALHREESALRRGLAGGTLLARDHQVDPRLLAAAVRAALTAETAEHVGPPVEIRCETVTCCDDLSADRIVLAAGLGVPAIDGPHRALDLNLRPVRGDILRLRVPPSLLLPGEENLVAHTVRAIVRGRPVYLVPRADRTLVLGATSREDDLAGTSAGGVLQLLQDAAEILPAVRETELIEVTTRDRPGTPDDLPLLGAVPGDERVIVSTGYHRHGILLSAWAARRTADLIDGIPPDPSTAALLHAVRPHRFTRGAVDDPAAASAPSSTTSTTEFSVPALEEAR</sequence>
<dbReference type="UniPathway" id="UPA00060"/>
<evidence type="ECO:0000256" key="1">
    <source>
        <dbReference type="ARBA" id="ARBA00004948"/>
    </source>
</evidence>
<name>A0A2A3YID0_9MICO</name>
<dbReference type="Gene3D" id="3.30.9.10">
    <property type="entry name" value="D-Amino Acid Oxidase, subunit A, domain 2"/>
    <property type="match status" value="1"/>
</dbReference>
<evidence type="ECO:0000259" key="7">
    <source>
        <dbReference type="Pfam" id="PF01266"/>
    </source>
</evidence>
<dbReference type="InterPro" id="IPR012727">
    <property type="entry name" value="Gly_oxidase_ThiO"/>
</dbReference>
<dbReference type="GO" id="GO:0050660">
    <property type="term" value="F:flavin adenine dinucleotide binding"/>
    <property type="evidence" value="ECO:0007669"/>
    <property type="project" value="InterPro"/>
</dbReference>
<evidence type="ECO:0000256" key="6">
    <source>
        <dbReference type="SAM" id="MobiDB-lite"/>
    </source>
</evidence>
<dbReference type="EC" id="1.4.3.19" evidence="5"/>
<dbReference type="PANTHER" id="PTHR13847:SF289">
    <property type="entry name" value="GLYCINE OXIDASE"/>
    <property type="match status" value="1"/>
</dbReference>
<dbReference type="SUPFAM" id="SSF54373">
    <property type="entry name" value="FAD-linked reductases, C-terminal domain"/>
    <property type="match status" value="1"/>
</dbReference>
<evidence type="ECO:0000313" key="9">
    <source>
        <dbReference type="Proteomes" id="UP000218598"/>
    </source>
</evidence>
<evidence type="ECO:0000256" key="4">
    <source>
        <dbReference type="ARBA" id="ARBA00049872"/>
    </source>
</evidence>
<dbReference type="RefSeq" id="WP_096197126.1">
    <property type="nucleotide sequence ID" value="NZ_NRGR01000015.1"/>
</dbReference>
<evidence type="ECO:0000256" key="2">
    <source>
        <dbReference type="ARBA" id="ARBA00022977"/>
    </source>
</evidence>
<comment type="pathway">
    <text evidence="1">Cofactor biosynthesis; thiamine diphosphate biosynthesis.</text>
</comment>
<evidence type="ECO:0000313" key="8">
    <source>
        <dbReference type="EMBL" id="PCC39512.1"/>
    </source>
</evidence>
<dbReference type="PANTHER" id="PTHR13847">
    <property type="entry name" value="SARCOSINE DEHYDROGENASE-RELATED"/>
    <property type="match status" value="1"/>
</dbReference>
<reference evidence="8 9" key="1">
    <citation type="journal article" date="2017" name="Elife">
        <title>Extensive horizontal gene transfer in cheese-associated bacteria.</title>
        <authorList>
            <person name="Bonham K.S."/>
            <person name="Wolfe B.E."/>
            <person name="Dutton R.J."/>
        </authorList>
    </citation>
    <scope>NUCLEOTIDE SEQUENCE [LARGE SCALE GENOMIC DNA]</scope>
    <source>
        <strain evidence="8 9">341_9</strain>
    </source>
</reference>
<dbReference type="Gene3D" id="3.50.50.60">
    <property type="entry name" value="FAD/NAD(P)-binding domain"/>
    <property type="match status" value="1"/>
</dbReference>
<comment type="catalytic activity">
    <reaction evidence="4">
        <text>glycine + O2 + H2O = glyoxylate + H2O2 + NH4(+)</text>
        <dbReference type="Rhea" id="RHEA:11532"/>
        <dbReference type="ChEBI" id="CHEBI:15377"/>
        <dbReference type="ChEBI" id="CHEBI:15379"/>
        <dbReference type="ChEBI" id="CHEBI:16240"/>
        <dbReference type="ChEBI" id="CHEBI:28938"/>
        <dbReference type="ChEBI" id="CHEBI:36655"/>
        <dbReference type="ChEBI" id="CHEBI:57305"/>
        <dbReference type="EC" id="1.4.3.19"/>
    </reaction>
</comment>
<keyword evidence="2" id="KW-0784">Thiamine biosynthesis</keyword>
<accession>A0A2A3YID0</accession>
<dbReference type="NCBIfam" id="TIGR02352">
    <property type="entry name" value="thiamin_ThiO"/>
    <property type="match status" value="1"/>
</dbReference>
<dbReference type="GO" id="GO:0043799">
    <property type="term" value="F:glycine oxidase activity"/>
    <property type="evidence" value="ECO:0007669"/>
    <property type="project" value="UniProtKB-EC"/>
</dbReference>
<dbReference type="InterPro" id="IPR036188">
    <property type="entry name" value="FAD/NAD-bd_sf"/>
</dbReference>
<dbReference type="EMBL" id="NRGR01000015">
    <property type="protein sequence ID" value="PCC39512.1"/>
    <property type="molecule type" value="Genomic_DNA"/>
</dbReference>
<feature type="compositionally biased region" description="Low complexity" evidence="6">
    <location>
        <begin position="377"/>
        <end position="390"/>
    </location>
</feature>
<dbReference type="GO" id="GO:0005737">
    <property type="term" value="C:cytoplasm"/>
    <property type="evidence" value="ECO:0007669"/>
    <property type="project" value="TreeGrafter"/>
</dbReference>
<dbReference type="GO" id="GO:0009229">
    <property type="term" value="P:thiamine diphosphate biosynthetic process"/>
    <property type="evidence" value="ECO:0007669"/>
    <property type="project" value="UniProtKB-UniPathway"/>
</dbReference>
<keyword evidence="3" id="KW-0560">Oxidoreductase</keyword>
<dbReference type="AlphaFoldDB" id="A0A2A3YID0"/>
<dbReference type="Proteomes" id="UP000218598">
    <property type="component" value="Unassembled WGS sequence"/>
</dbReference>
<feature type="domain" description="FAD dependent oxidoreductase" evidence="7">
    <location>
        <begin position="3"/>
        <end position="347"/>
    </location>
</feature>
<evidence type="ECO:0000256" key="3">
    <source>
        <dbReference type="ARBA" id="ARBA00023002"/>
    </source>
</evidence>
<organism evidence="8 9">
    <name type="scientific">Brachybacterium alimentarium</name>
    <dbReference type="NCBI Taxonomy" id="47845"/>
    <lineage>
        <taxon>Bacteria</taxon>
        <taxon>Bacillati</taxon>
        <taxon>Actinomycetota</taxon>
        <taxon>Actinomycetes</taxon>
        <taxon>Micrococcales</taxon>
        <taxon>Dermabacteraceae</taxon>
        <taxon>Brachybacterium</taxon>
    </lineage>
</organism>
<gene>
    <name evidence="8" type="primary">thiO</name>
    <name evidence="8" type="ORF">CIK66_09235</name>
</gene>
<feature type="region of interest" description="Disordered" evidence="6">
    <location>
        <begin position="374"/>
        <end position="401"/>
    </location>
</feature>
<keyword evidence="9" id="KW-1185">Reference proteome</keyword>
<protein>
    <recommendedName>
        <fullName evidence="5">glycine oxidase</fullName>
        <ecNumber evidence="5">1.4.3.19</ecNumber>
    </recommendedName>
</protein>
<evidence type="ECO:0000256" key="5">
    <source>
        <dbReference type="ARBA" id="ARBA00050018"/>
    </source>
</evidence>
<dbReference type="OrthoDB" id="3214401at2"/>
<dbReference type="InterPro" id="IPR006076">
    <property type="entry name" value="FAD-dep_OxRdtase"/>
</dbReference>
<dbReference type="SUPFAM" id="SSF51905">
    <property type="entry name" value="FAD/NAD(P)-binding domain"/>
    <property type="match status" value="1"/>
</dbReference>
<dbReference type="GO" id="GO:0009228">
    <property type="term" value="P:thiamine biosynthetic process"/>
    <property type="evidence" value="ECO:0007669"/>
    <property type="project" value="UniProtKB-KW"/>
</dbReference>